<name>A0ABN5L1R7_9ACTN</name>
<organism evidence="1 2">
    <name type="scientific">Streptomyces spongiicola</name>
    <dbReference type="NCBI Taxonomy" id="1690221"/>
    <lineage>
        <taxon>Bacteria</taxon>
        <taxon>Bacillati</taxon>
        <taxon>Actinomycetota</taxon>
        <taxon>Actinomycetes</taxon>
        <taxon>Kitasatosporales</taxon>
        <taxon>Streptomycetaceae</taxon>
        <taxon>Streptomyces</taxon>
    </lineage>
</organism>
<dbReference type="EMBL" id="CP029254">
    <property type="protein sequence ID" value="AWK13102.1"/>
    <property type="molecule type" value="Genomic_DNA"/>
</dbReference>
<dbReference type="Proteomes" id="UP000245051">
    <property type="component" value="Chromosome"/>
</dbReference>
<protein>
    <submittedName>
        <fullName evidence="1">Uncharacterized protein</fullName>
    </submittedName>
</protein>
<keyword evidence="2" id="KW-1185">Reference proteome</keyword>
<sequence length="64" mass="6334">MASAASGRVCPSAAARSGVRCGASQRAGSASQWAYPVDSATRRVAVPGVASGRTPPDAALGDWC</sequence>
<accession>A0ABN5L1R7</accession>
<proteinExistence type="predicted"/>
<evidence type="ECO:0000313" key="1">
    <source>
        <dbReference type="EMBL" id="AWK13102.1"/>
    </source>
</evidence>
<reference evidence="1 2" key="1">
    <citation type="submission" date="2018-05" db="EMBL/GenBank/DDBJ databases">
        <title>Complete genome sequence of the Type Strain of Streptomyces spongiicola HNM0071, the producer of staurosporine.</title>
        <authorList>
            <person name="Zhou S."/>
            <person name="Huang X."/>
        </authorList>
    </citation>
    <scope>NUCLEOTIDE SEQUENCE [LARGE SCALE GENOMIC DNA]</scope>
    <source>
        <strain evidence="1 2">HNM0071</strain>
    </source>
</reference>
<evidence type="ECO:0000313" key="2">
    <source>
        <dbReference type="Proteomes" id="UP000245051"/>
    </source>
</evidence>
<gene>
    <name evidence="1" type="ORF">DDQ41_23605</name>
</gene>